<reference evidence="2 3" key="1">
    <citation type="submission" date="2022-06" db="EMBL/GenBank/DDBJ databases">
        <title>Halogeometricum sp. a new haloarchaeum isolate from saline soil.</title>
        <authorList>
            <person name="Strakova D."/>
            <person name="Galisteo C."/>
            <person name="Sanchez-Porro C."/>
            <person name="Ventosa A."/>
        </authorList>
    </citation>
    <scope>NUCLEOTIDE SEQUENCE [LARGE SCALE GENOMIC DNA]</scope>
    <source>
        <strain evidence="3">S3BR25-2</strain>
    </source>
</reference>
<evidence type="ECO:0000256" key="1">
    <source>
        <dbReference type="SAM" id="Phobius"/>
    </source>
</evidence>
<keyword evidence="1" id="KW-0812">Transmembrane</keyword>
<sequence>MKRRRLLLLPALLFLPGSLLFVAVAPPHTLLFSLVVGCLFVAGCGFAVAGLVPSLSLGGRTLPWYLFAGVADVALGVSMLLNAAETAAGGTGEELFLAVATGLAGLPLLFIGADYLRGGRHLDVSVFE</sequence>
<dbReference type="InterPro" id="IPR058307">
    <property type="entry name" value="DUF7994"/>
</dbReference>
<organism evidence="2 3">
    <name type="scientific">Halogeometricum luteum</name>
    <dbReference type="NCBI Taxonomy" id="2950537"/>
    <lineage>
        <taxon>Archaea</taxon>
        <taxon>Methanobacteriati</taxon>
        <taxon>Methanobacteriota</taxon>
        <taxon>Stenosarchaea group</taxon>
        <taxon>Halobacteria</taxon>
        <taxon>Halobacteriales</taxon>
        <taxon>Haloferacaceae</taxon>
        <taxon>Halogeometricum</taxon>
    </lineage>
</organism>
<comment type="caution">
    <text evidence="2">The sequence shown here is derived from an EMBL/GenBank/DDBJ whole genome shotgun (WGS) entry which is preliminary data.</text>
</comment>
<evidence type="ECO:0000313" key="3">
    <source>
        <dbReference type="Proteomes" id="UP001254813"/>
    </source>
</evidence>
<feature type="transmembrane region" description="Helical" evidence="1">
    <location>
        <begin position="64"/>
        <end position="83"/>
    </location>
</feature>
<protein>
    <submittedName>
        <fullName evidence="2">Uncharacterized protein</fullName>
    </submittedName>
</protein>
<name>A0ABU2G0B7_9EURY</name>
<dbReference type="Proteomes" id="UP001254813">
    <property type="component" value="Unassembled WGS sequence"/>
</dbReference>
<dbReference type="Pfam" id="PF25957">
    <property type="entry name" value="DUF7994"/>
    <property type="match status" value="1"/>
</dbReference>
<dbReference type="EMBL" id="JAMQOQ010000002">
    <property type="protein sequence ID" value="MDS0294225.1"/>
    <property type="molecule type" value="Genomic_DNA"/>
</dbReference>
<keyword evidence="1" id="KW-0472">Membrane</keyword>
<keyword evidence="1" id="KW-1133">Transmembrane helix</keyword>
<gene>
    <name evidence="2" type="ORF">NDI79_08580</name>
</gene>
<accession>A0ABU2G0B7</accession>
<keyword evidence="3" id="KW-1185">Reference proteome</keyword>
<feature type="transmembrane region" description="Helical" evidence="1">
    <location>
        <begin position="30"/>
        <end position="52"/>
    </location>
</feature>
<feature type="transmembrane region" description="Helical" evidence="1">
    <location>
        <begin position="95"/>
        <end position="116"/>
    </location>
</feature>
<proteinExistence type="predicted"/>
<evidence type="ECO:0000313" key="2">
    <source>
        <dbReference type="EMBL" id="MDS0294225.1"/>
    </source>
</evidence>
<dbReference type="RefSeq" id="WP_310928070.1">
    <property type="nucleotide sequence ID" value="NZ_JAMQOQ010000002.1"/>
</dbReference>